<dbReference type="Proteomes" id="UP001162992">
    <property type="component" value="Chromosome 20"/>
</dbReference>
<comment type="caution">
    <text evidence="1">The sequence shown here is derived from an EMBL/GenBank/DDBJ whole genome shotgun (WGS) entry which is preliminary data.</text>
</comment>
<sequence length="386" mass="41995">MQQKELEEEHRQSSHGQLQTEYVRDSSTALEGVRSTQGDGISTTVGYQTAGIMPAGTGSGQGSTVPSSAYLRHNRDEFNIDLEDIMVMEAIWLSIQEQEESQRHFEPNLQGPLSIDISSHCASAQGRNTNYSMEGQANVVNPGDASERSSLTGGLAGVIAKLAERHVTGGSSPETQSFDPADGFGSFGTHTDFQLERPPTNDDVELGEELNEVFEDSRNPMTSLERNTDTLDDDNDQLLKAALEGSSRTERTHPCDMHASCCESDDIGKVDRDSSRYQEACPSSMSNQSSQKFSDEVLGARSEAVRPIETRICGDTTFFKLSSQGLTTAYEQAYDNPVEGGGMSLVPKNFEEQMRLAMALSLAEAQTESGFRLGEEGSCQILNNTS</sequence>
<evidence type="ECO:0000313" key="1">
    <source>
        <dbReference type="EMBL" id="KAJ7520203.1"/>
    </source>
</evidence>
<gene>
    <name evidence="1" type="ORF">O6H91_20G072000</name>
</gene>
<proteinExistence type="predicted"/>
<organism evidence="1 2">
    <name type="scientific">Diphasiastrum complanatum</name>
    <name type="common">Issler's clubmoss</name>
    <name type="synonym">Lycopodium complanatum</name>
    <dbReference type="NCBI Taxonomy" id="34168"/>
    <lineage>
        <taxon>Eukaryota</taxon>
        <taxon>Viridiplantae</taxon>
        <taxon>Streptophyta</taxon>
        <taxon>Embryophyta</taxon>
        <taxon>Tracheophyta</taxon>
        <taxon>Lycopodiopsida</taxon>
        <taxon>Lycopodiales</taxon>
        <taxon>Lycopodiaceae</taxon>
        <taxon>Lycopodioideae</taxon>
        <taxon>Diphasiastrum</taxon>
    </lineage>
</organism>
<protein>
    <submittedName>
        <fullName evidence="1">Uncharacterized protein</fullName>
    </submittedName>
</protein>
<keyword evidence="2" id="KW-1185">Reference proteome</keyword>
<reference evidence="2" key="1">
    <citation type="journal article" date="2024" name="Proc. Natl. Acad. Sci. U.S.A.">
        <title>Extraordinary preservation of gene collinearity over three hundred million years revealed in homosporous lycophytes.</title>
        <authorList>
            <person name="Li C."/>
            <person name="Wickell D."/>
            <person name="Kuo L.Y."/>
            <person name="Chen X."/>
            <person name="Nie B."/>
            <person name="Liao X."/>
            <person name="Peng D."/>
            <person name="Ji J."/>
            <person name="Jenkins J."/>
            <person name="Williams M."/>
            <person name="Shu S."/>
            <person name="Plott C."/>
            <person name="Barry K."/>
            <person name="Rajasekar S."/>
            <person name="Grimwood J."/>
            <person name="Han X."/>
            <person name="Sun S."/>
            <person name="Hou Z."/>
            <person name="He W."/>
            <person name="Dai G."/>
            <person name="Sun C."/>
            <person name="Schmutz J."/>
            <person name="Leebens-Mack J.H."/>
            <person name="Li F.W."/>
            <person name="Wang L."/>
        </authorList>
    </citation>
    <scope>NUCLEOTIDE SEQUENCE [LARGE SCALE GENOMIC DNA]</scope>
    <source>
        <strain evidence="2">cv. PW_Plant_1</strain>
    </source>
</reference>
<evidence type="ECO:0000313" key="2">
    <source>
        <dbReference type="Proteomes" id="UP001162992"/>
    </source>
</evidence>
<name>A0ACC2ART0_DIPCM</name>
<accession>A0ACC2ART0</accession>
<dbReference type="EMBL" id="CM055111">
    <property type="protein sequence ID" value="KAJ7520203.1"/>
    <property type="molecule type" value="Genomic_DNA"/>
</dbReference>